<dbReference type="SFLD" id="SFLDG01129">
    <property type="entry name" value="C1.5:_HAD__Beta-PGM__Phosphata"/>
    <property type="match status" value="1"/>
</dbReference>
<dbReference type="Pfam" id="PF00702">
    <property type="entry name" value="Hydrolase"/>
    <property type="match status" value="1"/>
</dbReference>
<proteinExistence type="predicted"/>
<gene>
    <name evidence="2" type="ORF">MOZ60_03155</name>
</gene>
<dbReference type="InterPro" id="IPR036412">
    <property type="entry name" value="HAD-like_sf"/>
</dbReference>
<dbReference type="RefSeq" id="WP_370595620.1">
    <property type="nucleotide sequence ID" value="NZ_JALBUR010000005.1"/>
</dbReference>
<keyword evidence="1 2" id="KW-0378">Hydrolase</keyword>
<sequence>MRQYDNYIFDFYGTLVDILTDEESQDLWRRMAEFYSCYGADYKPKILHEEYLMMVHDEENILRRKKQCNDVEINLGRVFARLLLESPFNHYVSLSVCGRNVYDLRRRAHSETIDEIAGSEWAIAVGNFFRILSRKHLRVYPHTSAVLRNLKRRGARVILFTNAQSLFTMPEIDASGLKRYFDAIYISSDYGLRKPAASFLQQMVKEQELETANTLLIGNEVDTDIRCALSEGIDAVLLHGSHEDEKKLRSLLGQMTGTVPMVKTAADIRILETEKSEQ</sequence>
<dbReference type="SUPFAM" id="SSF56784">
    <property type="entry name" value="HAD-like"/>
    <property type="match status" value="1"/>
</dbReference>
<dbReference type="GO" id="GO:0016787">
    <property type="term" value="F:hydrolase activity"/>
    <property type="evidence" value="ECO:0007669"/>
    <property type="project" value="UniProtKB-KW"/>
</dbReference>
<dbReference type="SFLD" id="SFLDS00003">
    <property type="entry name" value="Haloacid_Dehalogenase"/>
    <property type="match status" value="1"/>
</dbReference>
<keyword evidence="3" id="KW-1185">Reference proteome</keyword>
<dbReference type="InterPro" id="IPR051540">
    <property type="entry name" value="S-2-haloacid_dehalogenase"/>
</dbReference>
<dbReference type="AlphaFoldDB" id="A0AB35U1Y1"/>
<organism evidence="2 3">
    <name type="scientific">Grylomicrobium aquisgranensis</name>
    <dbReference type="NCBI Taxonomy" id="2926318"/>
    <lineage>
        <taxon>Bacteria</taxon>
        <taxon>Bacillati</taxon>
        <taxon>Bacillota</taxon>
        <taxon>Erysipelotrichia</taxon>
        <taxon>Erysipelotrichales</taxon>
        <taxon>Erysipelotrichaceae</taxon>
        <taxon>Grylomicrobium</taxon>
    </lineage>
</organism>
<evidence type="ECO:0000256" key="1">
    <source>
        <dbReference type="ARBA" id="ARBA00022801"/>
    </source>
</evidence>
<dbReference type="InterPro" id="IPR023214">
    <property type="entry name" value="HAD_sf"/>
</dbReference>
<dbReference type="Gene3D" id="3.40.50.1000">
    <property type="entry name" value="HAD superfamily/HAD-like"/>
    <property type="match status" value="1"/>
</dbReference>
<comment type="caution">
    <text evidence="2">The sequence shown here is derived from an EMBL/GenBank/DDBJ whole genome shotgun (WGS) entry which is preliminary data.</text>
</comment>
<dbReference type="Proteomes" id="UP001286174">
    <property type="component" value="Unassembled WGS sequence"/>
</dbReference>
<name>A0AB35U1Y1_9FIRM</name>
<reference evidence="2 3" key="1">
    <citation type="submission" date="2022-03" db="EMBL/GenBank/DDBJ databases">
        <title>Novel taxa within the pig intestine.</title>
        <authorList>
            <person name="Wylensek D."/>
            <person name="Bishof K."/>
            <person name="Afrizal A."/>
            <person name="Clavel T."/>
        </authorList>
    </citation>
    <scope>NUCLEOTIDE SEQUENCE [LARGE SCALE GENOMIC DNA]</scope>
    <source>
        <strain evidence="2 3">CLA-KB-P133</strain>
    </source>
</reference>
<evidence type="ECO:0000313" key="3">
    <source>
        <dbReference type="Proteomes" id="UP001286174"/>
    </source>
</evidence>
<dbReference type="PANTHER" id="PTHR43316">
    <property type="entry name" value="HYDROLASE, HALOACID DELAHOGENASE-RELATED"/>
    <property type="match status" value="1"/>
</dbReference>
<accession>A0AB35U1Y1</accession>
<protein>
    <submittedName>
        <fullName evidence="2">HAD family hydrolase</fullName>
    </submittedName>
</protein>
<evidence type="ECO:0000313" key="2">
    <source>
        <dbReference type="EMBL" id="MDX8419088.1"/>
    </source>
</evidence>
<dbReference type="EMBL" id="JALBUR010000005">
    <property type="protein sequence ID" value="MDX8419088.1"/>
    <property type="molecule type" value="Genomic_DNA"/>
</dbReference>